<dbReference type="AlphaFoldDB" id="A0A370TB43"/>
<protein>
    <recommendedName>
        <fullName evidence="1">NADPH-dependent FMN reductase-like domain-containing protein</fullName>
    </recommendedName>
</protein>
<dbReference type="Pfam" id="PF03358">
    <property type="entry name" value="FMN_red"/>
    <property type="match status" value="1"/>
</dbReference>
<comment type="caution">
    <text evidence="2">The sequence shown here is derived from an EMBL/GenBank/DDBJ whole genome shotgun (WGS) entry which is preliminary data.</text>
</comment>
<reference evidence="2 3" key="1">
    <citation type="journal article" date="2018" name="IMA Fungus">
        <title>IMA Genome-F 9: Draft genome sequence of Annulohypoxylon stygium, Aspergillus mulundensis, Berkeleyomyces basicola (syn. Thielaviopsis basicola), Ceratocystis smalleyi, two Cercospora beticola strains, Coleophoma cylindrospora, Fusarium fracticaudum, Phialophora cf. hyalina, and Morchella septimelata.</title>
        <authorList>
            <person name="Wingfield B.D."/>
            <person name="Bills G.F."/>
            <person name="Dong Y."/>
            <person name="Huang W."/>
            <person name="Nel W.J."/>
            <person name="Swalarsk-Parry B.S."/>
            <person name="Vaghefi N."/>
            <person name="Wilken P.M."/>
            <person name="An Z."/>
            <person name="de Beer Z.W."/>
            <person name="De Vos L."/>
            <person name="Chen L."/>
            <person name="Duong T.A."/>
            <person name="Gao Y."/>
            <person name="Hammerbacher A."/>
            <person name="Kikkert J.R."/>
            <person name="Li Y."/>
            <person name="Li H."/>
            <person name="Li K."/>
            <person name="Li Q."/>
            <person name="Liu X."/>
            <person name="Ma X."/>
            <person name="Naidoo K."/>
            <person name="Pethybridge S.J."/>
            <person name="Sun J."/>
            <person name="Steenkamp E.T."/>
            <person name="van der Nest M.A."/>
            <person name="van Wyk S."/>
            <person name="Wingfield M.J."/>
            <person name="Xiong C."/>
            <person name="Yue Q."/>
            <person name="Zhang X."/>
        </authorList>
    </citation>
    <scope>NUCLEOTIDE SEQUENCE [LARGE SCALE GENOMIC DNA]</scope>
    <source>
        <strain evidence="2 3">BP 5553</strain>
    </source>
</reference>
<dbReference type="OrthoDB" id="68575at2759"/>
<dbReference type="InterPro" id="IPR005025">
    <property type="entry name" value="FMN_Rdtase-like_dom"/>
</dbReference>
<dbReference type="PANTHER" id="PTHR30543">
    <property type="entry name" value="CHROMATE REDUCTASE"/>
    <property type="match status" value="1"/>
</dbReference>
<keyword evidence="3" id="KW-1185">Reference proteome</keyword>
<dbReference type="SUPFAM" id="SSF52218">
    <property type="entry name" value="Flavoproteins"/>
    <property type="match status" value="1"/>
</dbReference>
<dbReference type="Gene3D" id="3.40.50.360">
    <property type="match status" value="1"/>
</dbReference>
<accession>A0A370TB43</accession>
<dbReference type="GO" id="GO:0010181">
    <property type="term" value="F:FMN binding"/>
    <property type="evidence" value="ECO:0007669"/>
    <property type="project" value="TreeGrafter"/>
</dbReference>
<dbReference type="InterPro" id="IPR050712">
    <property type="entry name" value="NAD(P)H-dep_reductase"/>
</dbReference>
<proteinExistence type="predicted"/>
<dbReference type="Proteomes" id="UP000254866">
    <property type="component" value="Unassembled WGS sequence"/>
</dbReference>
<dbReference type="GeneID" id="43602798"/>
<dbReference type="PANTHER" id="PTHR30543:SF21">
    <property type="entry name" value="NAD(P)H-DEPENDENT FMN REDUCTASE LOT6"/>
    <property type="match status" value="1"/>
</dbReference>
<organism evidence="2 3">
    <name type="scientific">Venustampulla echinocandica</name>
    <dbReference type="NCBI Taxonomy" id="2656787"/>
    <lineage>
        <taxon>Eukaryota</taxon>
        <taxon>Fungi</taxon>
        <taxon>Dikarya</taxon>
        <taxon>Ascomycota</taxon>
        <taxon>Pezizomycotina</taxon>
        <taxon>Leotiomycetes</taxon>
        <taxon>Helotiales</taxon>
        <taxon>Pleuroascaceae</taxon>
        <taxon>Venustampulla</taxon>
    </lineage>
</organism>
<dbReference type="InterPro" id="IPR029039">
    <property type="entry name" value="Flavoprotein-like_sf"/>
</dbReference>
<evidence type="ECO:0000259" key="1">
    <source>
        <dbReference type="Pfam" id="PF03358"/>
    </source>
</evidence>
<name>A0A370TB43_9HELO</name>
<gene>
    <name evidence="2" type="ORF">BP5553_09949</name>
</gene>
<evidence type="ECO:0000313" key="3">
    <source>
        <dbReference type="Proteomes" id="UP000254866"/>
    </source>
</evidence>
<dbReference type="EMBL" id="NPIC01000013">
    <property type="protein sequence ID" value="RDL31160.1"/>
    <property type="molecule type" value="Genomic_DNA"/>
</dbReference>
<dbReference type="GO" id="GO:0005829">
    <property type="term" value="C:cytosol"/>
    <property type="evidence" value="ECO:0007669"/>
    <property type="project" value="TreeGrafter"/>
</dbReference>
<sequence>MSSTSAPTPLIGVIVCSSRQPRVCPQIAALVTSTIENWTSTSSDSPPRAKLQLIDLAVWNLPMFDEPTIPSQIKNYCDYAQPHTRAWSQEIQKYAGFIFILPQYNWGYPAVIKNAIDYLFNEWRAKPAMIVSYGGHGGTKSAGQLRQVLDGVNMNVAETMPALAFPDRTVLVKAAKGDDLNLGEESRIWTEERKDIYKAFEDLMALVSKTL</sequence>
<feature type="domain" description="NADPH-dependent FMN reductase-like" evidence="1">
    <location>
        <begin position="11"/>
        <end position="158"/>
    </location>
</feature>
<evidence type="ECO:0000313" key="2">
    <source>
        <dbReference type="EMBL" id="RDL31160.1"/>
    </source>
</evidence>
<dbReference type="GO" id="GO:0016491">
    <property type="term" value="F:oxidoreductase activity"/>
    <property type="evidence" value="ECO:0007669"/>
    <property type="project" value="InterPro"/>
</dbReference>
<dbReference type="RefSeq" id="XP_031865409.1">
    <property type="nucleotide sequence ID" value="XM_032018572.1"/>
</dbReference>
<dbReference type="STRING" id="2656787.A0A370TB43"/>